<dbReference type="GO" id="GO:0051301">
    <property type="term" value="P:cell division"/>
    <property type="evidence" value="ECO:0007669"/>
    <property type="project" value="UniProtKB-KW"/>
</dbReference>
<evidence type="ECO:0000313" key="6">
    <source>
        <dbReference type="Proteomes" id="UP000255517"/>
    </source>
</evidence>
<organism evidence="5 6">
    <name type="scientific">Peptoniphilus lacrimalis</name>
    <dbReference type="NCBI Taxonomy" id="33031"/>
    <lineage>
        <taxon>Bacteria</taxon>
        <taxon>Bacillati</taxon>
        <taxon>Bacillota</taxon>
        <taxon>Tissierellia</taxon>
        <taxon>Tissierellales</taxon>
        <taxon>Peptoniphilaceae</taxon>
        <taxon>Peptoniphilus</taxon>
    </lineage>
</organism>
<dbReference type="PANTHER" id="PTHR34298:SF2">
    <property type="entry name" value="SEGREGATION AND CONDENSATION PROTEIN B"/>
    <property type="match status" value="1"/>
</dbReference>
<dbReference type="GO" id="GO:0051304">
    <property type="term" value="P:chromosome separation"/>
    <property type="evidence" value="ECO:0007669"/>
    <property type="project" value="InterPro"/>
</dbReference>
<keyword evidence="4" id="KW-0131">Cell cycle</keyword>
<evidence type="ECO:0000256" key="2">
    <source>
        <dbReference type="ARBA" id="ARBA00022618"/>
    </source>
</evidence>
<gene>
    <name evidence="5" type="primary">scpB</name>
    <name evidence="5" type="ORF">NCTC13149_00860</name>
</gene>
<evidence type="ECO:0000313" key="5">
    <source>
        <dbReference type="EMBL" id="SUB57045.1"/>
    </source>
</evidence>
<dbReference type="Pfam" id="PF04079">
    <property type="entry name" value="SMC_ScpB"/>
    <property type="match status" value="1"/>
</dbReference>
<name>A0A379C5P9_9FIRM</name>
<dbReference type="PIRSF" id="PIRSF019345">
    <property type="entry name" value="ScpB"/>
    <property type="match status" value="1"/>
</dbReference>
<dbReference type="InterPro" id="IPR036390">
    <property type="entry name" value="WH_DNA-bd_sf"/>
</dbReference>
<keyword evidence="3" id="KW-0159">Chromosome partition</keyword>
<dbReference type="InterPro" id="IPR005234">
    <property type="entry name" value="ScpB_csome_segregation"/>
</dbReference>
<evidence type="ECO:0000256" key="4">
    <source>
        <dbReference type="ARBA" id="ARBA00023306"/>
    </source>
</evidence>
<dbReference type="NCBIfam" id="TIGR00281">
    <property type="entry name" value="SMC-Scp complex subunit ScpB"/>
    <property type="match status" value="1"/>
</dbReference>
<keyword evidence="2" id="KW-0132">Cell division</keyword>
<dbReference type="EMBL" id="UGSZ01000001">
    <property type="protein sequence ID" value="SUB57045.1"/>
    <property type="molecule type" value="Genomic_DNA"/>
</dbReference>
<dbReference type="Gene3D" id="1.10.10.10">
    <property type="entry name" value="Winged helix-like DNA-binding domain superfamily/Winged helix DNA-binding domain"/>
    <property type="match status" value="2"/>
</dbReference>
<accession>A0A379C5P9</accession>
<keyword evidence="1" id="KW-0963">Cytoplasm</keyword>
<sequence length="173" mass="19907">MNKDKLKSIIESLLFLWGDPISIKDIEKCLKVDKKDLKMVLDQMKSEYEIESSGLRLIEVNESYQLSTKPENFDFIKDFVRESAEKNLTKPSLETLSIIAYKQPVTKMEIEDIRGVNCDSTIKGLLDSSLIEISGTLDRIGHPNLYVTTDFFLKKFGIKNLEELPSLEDLRRD</sequence>
<dbReference type="PANTHER" id="PTHR34298">
    <property type="entry name" value="SEGREGATION AND CONDENSATION PROTEIN B"/>
    <property type="match status" value="1"/>
</dbReference>
<evidence type="ECO:0000256" key="3">
    <source>
        <dbReference type="ARBA" id="ARBA00022829"/>
    </source>
</evidence>
<dbReference type="AlphaFoldDB" id="A0A379C5P9"/>
<protein>
    <submittedName>
        <fullName evidence="5">Segregation and condensation protein B</fullName>
    </submittedName>
</protein>
<dbReference type="RefSeq" id="WP_004824111.1">
    <property type="nucleotide sequence ID" value="NZ_CAMUOS010000002.1"/>
</dbReference>
<reference evidence="5 6" key="1">
    <citation type="submission" date="2018-06" db="EMBL/GenBank/DDBJ databases">
        <authorList>
            <consortium name="Pathogen Informatics"/>
            <person name="Doyle S."/>
        </authorList>
    </citation>
    <scope>NUCLEOTIDE SEQUENCE [LARGE SCALE GENOMIC DNA]</scope>
    <source>
        <strain evidence="5 6">NCTC13149</strain>
    </source>
</reference>
<dbReference type="SUPFAM" id="SSF46785">
    <property type="entry name" value="Winged helix' DNA-binding domain"/>
    <property type="match status" value="2"/>
</dbReference>
<dbReference type="InterPro" id="IPR036388">
    <property type="entry name" value="WH-like_DNA-bd_sf"/>
</dbReference>
<proteinExistence type="predicted"/>
<evidence type="ECO:0000256" key="1">
    <source>
        <dbReference type="ARBA" id="ARBA00022490"/>
    </source>
</evidence>
<dbReference type="Proteomes" id="UP000255517">
    <property type="component" value="Unassembled WGS sequence"/>
</dbReference>
<dbReference type="STRING" id="1122949.GCA_000378725_00603"/>
<dbReference type="OrthoDB" id="9806226at2"/>